<feature type="domain" description="Histidine kinase" evidence="11">
    <location>
        <begin position="248"/>
        <end position="462"/>
    </location>
</feature>
<evidence type="ECO:0000259" key="11">
    <source>
        <dbReference type="PROSITE" id="PS50109"/>
    </source>
</evidence>
<dbReference type="InterPro" id="IPR005467">
    <property type="entry name" value="His_kinase_dom"/>
</dbReference>
<dbReference type="InterPro" id="IPR004358">
    <property type="entry name" value="Sig_transdc_His_kin-like_C"/>
</dbReference>
<evidence type="ECO:0000313" key="14">
    <source>
        <dbReference type="EMBL" id="MTL94724.1"/>
    </source>
</evidence>
<dbReference type="Pfam" id="PF02518">
    <property type="entry name" value="HATPase_c"/>
    <property type="match status" value="1"/>
</dbReference>
<dbReference type="PROSITE" id="PS50885">
    <property type="entry name" value="HAMP"/>
    <property type="match status" value="1"/>
</dbReference>
<dbReference type="InterPro" id="IPR050351">
    <property type="entry name" value="BphY/WalK/GraS-like"/>
</dbReference>
<dbReference type="SUPFAM" id="SSF47384">
    <property type="entry name" value="Homodimeric domain of signal transducing histidine kinase"/>
    <property type="match status" value="1"/>
</dbReference>
<dbReference type="CDD" id="cd06225">
    <property type="entry name" value="HAMP"/>
    <property type="match status" value="1"/>
</dbReference>
<name>A0A6G2CP82_9FIRM</name>
<dbReference type="RefSeq" id="WP_006783492.1">
    <property type="nucleotide sequence ID" value="NZ_CABJBH010000019.1"/>
</dbReference>
<dbReference type="PROSITE" id="PS50109">
    <property type="entry name" value="HIS_KIN"/>
    <property type="match status" value="1"/>
</dbReference>
<gene>
    <name evidence="14" type="ORF">GMA64_09315</name>
    <name evidence="13" type="ORF">GMA92_11220</name>
</gene>
<evidence type="ECO:0000256" key="5">
    <source>
        <dbReference type="ARBA" id="ARBA00022679"/>
    </source>
</evidence>
<comment type="caution">
    <text evidence="14">The sequence shown here is derived from an EMBL/GenBank/DDBJ whole genome shotgun (WGS) entry which is preliminary data.</text>
</comment>
<feature type="transmembrane region" description="Helical" evidence="10">
    <location>
        <begin position="146"/>
        <end position="166"/>
    </location>
</feature>
<evidence type="ECO:0000256" key="2">
    <source>
        <dbReference type="ARBA" id="ARBA00004370"/>
    </source>
</evidence>
<keyword evidence="10" id="KW-0812">Transmembrane</keyword>
<evidence type="ECO:0000313" key="15">
    <source>
        <dbReference type="Proteomes" id="UP000487649"/>
    </source>
</evidence>
<dbReference type="GeneID" id="60058566"/>
<dbReference type="SMART" id="SM00388">
    <property type="entry name" value="HisKA"/>
    <property type="match status" value="1"/>
</dbReference>
<dbReference type="PANTHER" id="PTHR45453:SF3">
    <property type="entry name" value="HISTIDINE KINASE"/>
    <property type="match status" value="1"/>
</dbReference>
<reference evidence="14 15" key="1">
    <citation type="journal article" date="2019" name="Nat. Med.">
        <title>A library of human gut bacterial isolates paired with longitudinal multiomics data enables mechanistic microbiome research.</title>
        <authorList>
            <person name="Poyet M."/>
            <person name="Groussin M."/>
            <person name="Gibbons S.M."/>
            <person name="Avila-Pacheco J."/>
            <person name="Jiang X."/>
            <person name="Kearney S.M."/>
            <person name="Perrotta A.R."/>
            <person name="Berdy B."/>
            <person name="Zhao S."/>
            <person name="Lieberman T.D."/>
            <person name="Swanson P.K."/>
            <person name="Smith M."/>
            <person name="Roesemann S."/>
            <person name="Alexander J.E."/>
            <person name="Rich S.A."/>
            <person name="Livny J."/>
            <person name="Vlamakis H."/>
            <person name="Clish C."/>
            <person name="Bullock K."/>
            <person name="Deik A."/>
            <person name="Scott J."/>
            <person name="Pierce K.A."/>
            <person name="Xavier R.J."/>
            <person name="Alm E.J."/>
        </authorList>
    </citation>
    <scope>NUCLEOTIDE SEQUENCE</scope>
    <source>
        <strain evidence="14">BIOML-A179</strain>
        <strain evidence="13 15">BIOML-A198</strain>
    </source>
</reference>
<evidence type="ECO:0000256" key="10">
    <source>
        <dbReference type="SAM" id="Phobius"/>
    </source>
</evidence>
<dbReference type="InterPro" id="IPR036890">
    <property type="entry name" value="HATPase_C_sf"/>
</dbReference>
<accession>A0A6G2CP82</accession>
<dbReference type="Pfam" id="PF00672">
    <property type="entry name" value="HAMP"/>
    <property type="match status" value="1"/>
</dbReference>
<dbReference type="EMBL" id="WMQV01000021">
    <property type="protein sequence ID" value="MTL94724.1"/>
    <property type="molecule type" value="Genomic_DNA"/>
</dbReference>
<dbReference type="GO" id="GO:0005886">
    <property type="term" value="C:plasma membrane"/>
    <property type="evidence" value="ECO:0007669"/>
    <property type="project" value="TreeGrafter"/>
</dbReference>
<dbReference type="InterPro" id="IPR036097">
    <property type="entry name" value="HisK_dim/P_sf"/>
</dbReference>
<dbReference type="CDD" id="cd00075">
    <property type="entry name" value="HATPase"/>
    <property type="match status" value="1"/>
</dbReference>
<dbReference type="PRINTS" id="PR00344">
    <property type="entry name" value="BCTRLSENSOR"/>
</dbReference>
<evidence type="ECO:0000256" key="6">
    <source>
        <dbReference type="ARBA" id="ARBA00022777"/>
    </source>
</evidence>
<dbReference type="Gene3D" id="3.30.565.10">
    <property type="entry name" value="Histidine kinase-like ATPase, C-terminal domain"/>
    <property type="match status" value="1"/>
</dbReference>
<comment type="catalytic activity">
    <reaction evidence="1">
        <text>ATP + protein L-histidine = ADP + protein N-phospho-L-histidine.</text>
        <dbReference type="EC" id="2.7.13.3"/>
    </reaction>
</comment>
<dbReference type="Proteomes" id="UP000487649">
    <property type="component" value="Unassembled WGS sequence"/>
</dbReference>
<feature type="coiled-coil region" evidence="9">
    <location>
        <begin position="207"/>
        <end position="238"/>
    </location>
</feature>
<dbReference type="SUPFAM" id="SSF55874">
    <property type="entry name" value="ATPase domain of HSP90 chaperone/DNA topoisomerase II/histidine kinase"/>
    <property type="match status" value="1"/>
</dbReference>
<evidence type="ECO:0000256" key="4">
    <source>
        <dbReference type="ARBA" id="ARBA00022553"/>
    </source>
</evidence>
<dbReference type="CDD" id="cd00082">
    <property type="entry name" value="HisKA"/>
    <property type="match status" value="1"/>
</dbReference>
<feature type="domain" description="HAMP" evidence="12">
    <location>
        <begin position="167"/>
        <end position="219"/>
    </location>
</feature>
<evidence type="ECO:0000256" key="8">
    <source>
        <dbReference type="ARBA" id="ARBA00023136"/>
    </source>
</evidence>
<proteinExistence type="predicted"/>
<keyword evidence="4" id="KW-0597">Phosphoprotein</keyword>
<evidence type="ECO:0000259" key="12">
    <source>
        <dbReference type="PROSITE" id="PS50885"/>
    </source>
</evidence>
<keyword evidence="9" id="KW-0175">Coiled coil</keyword>
<evidence type="ECO:0000256" key="9">
    <source>
        <dbReference type="SAM" id="Coils"/>
    </source>
</evidence>
<evidence type="ECO:0000256" key="7">
    <source>
        <dbReference type="ARBA" id="ARBA00023012"/>
    </source>
</evidence>
<dbReference type="SUPFAM" id="SSF158472">
    <property type="entry name" value="HAMP domain-like"/>
    <property type="match status" value="1"/>
</dbReference>
<evidence type="ECO:0000313" key="13">
    <source>
        <dbReference type="EMBL" id="MTK21984.1"/>
    </source>
</evidence>
<dbReference type="Gene3D" id="6.10.340.10">
    <property type="match status" value="1"/>
</dbReference>
<sequence length="466" mass="54526">MRLATKIFLLLFGLFFATISLDIAAQYYFYDFAYPSYKQNQIYQLVYEIKEDMLNIDFYSPEFISYLNDVKDNHLVEYDIYSPTTTQLNLDRLAENDIFFESSRVENVTSFHYYTTVTFKEGQQLILKFTYSLQVLGEMLAVFTNYYIFIFMILAILVLVFAIWLTEHITKPLLHMKRVTTNIANIDFSEKCQVSSDDELKDLATNINVMSDNLHNTLSELKAANERLKDDIAREREFEQMRSNFFATISHELKTPLTIIKGIANRVKSKPLTKDEMTVQVDSIIEEVDRMTMMVQDTLNYMRMESKPDELDLSSFNLKMLVEHVHKKMSHLAEEKHLNVLTDLDDVYVEADSDQIMTVVMNLYSNAIRYTSSDEAIYITIERYDKTARFEIENTGIFIPENELDLIWEPFYRLEKSRNRDSGGTGLGLLIVSKILELHQSNYGVINTERGVKFYFELNIDPDFDE</sequence>
<dbReference type="GO" id="GO:0016036">
    <property type="term" value="P:cellular response to phosphate starvation"/>
    <property type="evidence" value="ECO:0007669"/>
    <property type="project" value="TreeGrafter"/>
</dbReference>
<dbReference type="InterPro" id="IPR003661">
    <property type="entry name" value="HisK_dim/P_dom"/>
</dbReference>
<keyword evidence="7" id="KW-0902">Two-component regulatory system</keyword>
<dbReference type="InterPro" id="IPR003594">
    <property type="entry name" value="HATPase_dom"/>
</dbReference>
<keyword evidence="6" id="KW-0418">Kinase</keyword>
<dbReference type="Pfam" id="PF00512">
    <property type="entry name" value="HisKA"/>
    <property type="match status" value="1"/>
</dbReference>
<dbReference type="Gene3D" id="1.10.287.130">
    <property type="match status" value="1"/>
</dbReference>
<dbReference type="GO" id="GO:0004721">
    <property type="term" value="F:phosphoprotein phosphatase activity"/>
    <property type="evidence" value="ECO:0007669"/>
    <property type="project" value="TreeGrafter"/>
</dbReference>
<dbReference type="FunFam" id="3.30.565.10:FF:000006">
    <property type="entry name" value="Sensor histidine kinase WalK"/>
    <property type="match status" value="1"/>
</dbReference>
<dbReference type="AlphaFoldDB" id="A0A6G2CP82"/>
<dbReference type="InterPro" id="IPR003660">
    <property type="entry name" value="HAMP_dom"/>
</dbReference>
<dbReference type="PANTHER" id="PTHR45453">
    <property type="entry name" value="PHOSPHATE REGULON SENSOR PROTEIN PHOR"/>
    <property type="match status" value="1"/>
</dbReference>
<dbReference type="GO" id="GO:0000155">
    <property type="term" value="F:phosphorelay sensor kinase activity"/>
    <property type="evidence" value="ECO:0007669"/>
    <property type="project" value="InterPro"/>
</dbReference>
<keyword evidence="5" id="KW-0808">Transferase</keyword>
<evidence type="ECO:0000256" key="1">
    <source>
        <dbReference type="ARBA" id="ARBA00000085"/>
    </source>
</evidence>
<dbReference type="EMBL" id="WMQE01000027">
    <property type="protein sequence ID" value="MTK21984.1"/>
    <property type="molecule type" value="Genomic_DNA"/>
</dbReference>
<dbReference type="EC" id="2.7.13.3" evidence="3"/>
<comment type="subcellular location">
    <subcellularLocation>
        <location evidence="2">Membrane</location>
    </subcellularLocation>
</comment>
<organism evidence="14">
    <name type="scientific">Turicibacter sanguinis</name>
    <dbReference type="NCBI Taxonomy" id="154288"/>
    <lineage>
        <taxon>Bacteria</taxon>
        <taxon>Bacillati</taxon>
        <taxon>Bacillota</taxon>
        <taxon>Erysipelotrichia</taxon>
        <taxon>Erysipelotrichales</taxon>
        <taxon>Turicibacteraceae</taxon>
        <taxon>Turicibacter</taxon>
    </lineage>
</organism>
<dbReference type="SMART" id="SM00387">
    <property type="entry name" value="HATPase_c"/>
    <property type="match status" value="1"/>
</dbReference>
<keyword evidence="8 10" id="KW-0472">Membrane</keyword>
<evidence type="ECO:0000256" key="3">
    <source>
        <dbReference type="ARBA" id="ARBA00012438"/>
    </source>
</evidence>
<dbReference type="SMART" id="SM00304">
    <property type="entry name" value="HAMP"/>
    <property type="match status" value="1"/>
</dbReference>
<keyword evidence="10" id="KW-1133">Transmembrane helix</keyword>
<protein>
    <recommendedName>
        <fullName evidence="3">histidine kinase</fullName>
        <ecNumber evidence="3">2.7.13.3</ecNumber>
    </recommendedName>
</protein>
<dbReference type="FunFam" id="1.10.287.130:FF:000001">
    <property type="entry name" value="Two-component sensor histidine kinase"/>
    <property type="match status" value="1"/>
</dbReference>